<keyword evidence="4" id="KW-0808">Transferase</keyword>
<dbReference type="InterPro" id="IPR003661">
    <property type="entry name" value="HisK_dim/P_dom"/>
</dbReference>
<dbReference type="PROSITE" id="PS50109">
    <property type="entry name" value="HIS_KIN"/>
    <property type="match status" value="1"/>
</dbReference>
<dbReference type="AlphaFoldDB" id="A0A3A1ULG8"/>
<evidence type="ECO:0000256" key="9">
    <source>
        <dbReference type="SAM" id="MobiDB-lite"/>
    </source>
</evidence>
<protein>
    <recommendedName>
        <fullName evidence="2">histidine kinase</fullName>
        <ecNumber evidence="2">2.7.13.3</ecNumber>
    </recommendedName>
</protein>
<dbReference type="InterPro" id="IPR004358">
    <property type="entry name" value="Sig_transdc_His_kin-like_C"/>
</dbReference>
<dbReference type="SMART" id="SM00388">
    <property type="entry name" value="HisKA"/>
    <property type="match status" value="1"/>
</dbReference>
<keyword evidence="8" id="KW-0902">Two-component regulatory system</keyword>
<evidence type="ECO:0000313" key="13">
    <source>
        <dbReference type="Proteomes" id="UP000266482"/>
    </source>
</evidence>
<feature type="compositionally biased region" description="Basic residues" evidence="9">
    <location>
        <begin position="1"/>
        <end position="13"/>
    </location>
</feature>
<dbReference type="GO" id="GO:0000155">
    <property type="term" value="F:phosphorelay sensor kinase activity"/>
    <property type="evidence" value="ECO:0007669"/>
    <property type="project" value="InterPro"/>
</dbReference>
<dbReference type="Pfam" id="PF02518">
    <property type="entry name" value="HATPase_c"/>
    <property type="match status" value="1"/>
</dbReference>
<dbReference type="Gene3D" id="3.30.565.10">
    <property type="entry name" value="Histidine kinase-like ATPase, C-terminal domain"/>
    <property type="match status" value="1"/>
</dbReference>
<evidence type="ECO:0000256" key="4">
    <source>
        <dbReference type="ARBA" id="ARBA00022679"/>
    </source>
</evidence>
<dbReference type="InterPro" id="IPR005467">
    <property type="entry name" value="His_kinase_dom"/>
</dbReference>
<feature type="domain" description="STAS" evidence="11">
    <location>
        <begin position="409"/>
        <end position="521"/>
    </location>
</feature>
<dbReference type="SUPFAM" id="SSF47384">
    <property type="entry name" value="Homodimeric domain of signal transducing histidine kinase"/>
    <property type="match status" value="1"/>
</dbReference>
<dbReference type="Gene3D" id="3.30.750.24">
    <property type="entry name" value="STAS domain"/>
    <property type="match status" value="1"/>
</dbReference>
<proteinExistence type="predicted"/>
<dbReference type="Gene3D" id="1.10.287.130">
    <property type="match status" value="1"/>
</dbReference>
<gene>
    <name evidence="12" type="ORF">D3P08_24395</name>
</gene>
<dbReference type="EMBL" id="QXQA01000021">
    <property type="protein sequence ID" value="RIX48643.1"/>
    <property type="molecule type" value="Genomic_DNA"/>
</dbReference>
<dbReference type="CDD" id="cd00082">
    <property type="entry name" value="HisKA"/>
    <property type="match status" value="1"/>
</dbReference>
<dbReference type="InterPro" id="IPR036890">
    <property type="entry name" value="HATPase_C_sf"/>
</dbReference>
<feature type="region of interest" description="Disordered" evidence="9">
    <location>
        <begin position="1"/>
        <end position="21"/>
    </location>
</feature>
<dbReference type="Pfam" id="PF00512">
    <property type="entry name" value="HisKA"/>
    <property type="match status" value="1"/>
</dbReference>
<dbReference type="SUPFAM" id="SSF52091">
    <property type="entry name" value="SpoIIaa-like"/>
    <property type="match status" value="1"/>
</dbReference>
<dbReference type="SUPFAM" id="SSF55874">
    <property type="entry name" value="ATPase domain of HSP90 chaperone/DNA topoisomerase II/histidine kinase"/>
    <property type="match status" value="1"/>
</dbReference>
<comment type="caution">
    <text evidence="12">The sequence shown here is derived from an EMBL/GenBank/DDBJ whole genome shotgun (WGS) entry which is preliminary data.</text>
</comment>
<evidence type="ECO:0000256" key="6">
    <source>
        <dbReference type="ARBA" id="ARBA00022777"/>
    </source>
</evidence>
<evidence type="ECO:0000259" key="10">
    <source>
        <dbReference type="PROSITE" id="PS50109"/>
    </source>
</evidence>
<keyword evidence="5" id="KW-0547">Nucleotide-binding</keyword>
<dbReference type="InterPro" id="IPR036513">
    <property type="entry name" value="STAS_dom_sf"/>
</dbReference>
<accession>A0A3A1ULG8</accession>
<keyword evidence="13" id="KW-1185">Reference proteome</keyword>
<evidence type="ECO:0000256" key="3">
    <source>
        <dbReference type="ARBA" id="ARBA00022553"/>
    </source>
</evidence>
<reference evidence="12 13" key="1">
    <citation type="submission" date="2018-09" db="EMBL/GenBank/DDBJ databases">
        <title>Paenibacillus aracenensis nov. sp. isolated from a cave in southern Spain.</title>
        <authorList>
            <person name="Jurado V."/>
            <person name="Gutierrez-Patricio S."/>
            <person name="Gonzalez-Pimentel J.L."/>
            <person name="Miller A.Z."/>
            <person name="Laiz L."/>
            <person name="Saiz-Jimenez C."/>
        </authorList>
    </citation>
    <scope>NUCLEOTIDE SEQUENCE [LARGE SCALE GENOMIC DNA]</scope>
    <source>
        <strain evidence="12 13">DSM 22867</strain>
    </source>
</reference>
<dbReference type="InterPro" id="IPR036097">
    <property type="entry name" value="HisK_dim/P_sf"/>
</dbReference>
<dbReference type="OrthoDB" id="2379721at2"/>
<name>A0A3A1ULG8_9BACL</name>
<comment type="catalytic activity">
    <reaction evidence="1">
        <text>ATP + protein L-histidine = ADP + protein N-phospho-L-histidine.</text>
        <dbReference type="EC" id="2.7.13.3"/>
    </reaction>
</comment>
<evidence type="ECO:0000256" key="5">
    <source>
        <dbReference type="ARBA" id="ARBA00022741"/>
    </source>
</evidence>
<evidence type="ECO:0000256" key="1">
    <source>
        <dbReference type="ARBA" id="ARBA00000085"/>
    </source>
</evidence>
<dbReference type="SMART" id="SM00387">
    <property type="entry name" value="HATPase_c"/>
    <property type="match status" value="1"/>
</dbReference>
<dbReference type="PRINTS" id="PR00344">
    <property type="entry name" value="BCTRLSENSOR"/>
</dbReference>
<dbReference type="Proteomes" id="UP000266482">
    <property type="component" value="Unassembled WGS sequence"/>
</dbReference>
<dbReference type="EC" id="2.7.13.3" evidence="2"/>
<evidence type="ECO:0000313" key="12">
    <source>
        <dbReference type="EMBL" id="RIX48643.1"/>
    </source>
</evidence>
<evidence type="ECO:0000259" key="11">
    <source>
        <dbReference type="PROSITE" id="PS50801"/>
    </source>
</evidence>
<dbReference type="PROSITE" id="PS50801">
    <property type="entry name" value="STAS"/>
    <property type="match status" value="1"/>
</dbReference>
<dbReference type="PANTHER" id="PTHR43065">
    <property type="entry name" value="SENSOR HISTIDINE KINASE"/>
    <property type="match status" value="1"/>
</dbReference>
<evidence type="ECO:0000256" key="8">
    <source>
        <dbReference type="ARBA" id="ARBA00023012"/>
    </source>
</evidence>
<sequence>MSSKFIRRKKGRKLSVPNGNDKVNESDLTLDRLASIGQIAAGIAHEVKNPLTAVKGFLQLLKHESEHKYLDYAYSELENALSTLQNLLHVSKPDLEDEPFDCINLCSELESLLYLFQERSYDVSIQKHFQDTDARVYGKRNQLKKAFFNLLKNAFEAISDQGTITIKHYKSDNELTIKVSDTGVGIPQEKINLLGTPFYTSKTEGTGMGLTQVFSTIYEHSGKIRVKSEVGVGTEFTIQFPIQNISQVGVVSLKLQYVEHQDFAQYYLANQKEFMDLLKVQGKELFETIKETAIDADYVLDSAHNVVLLLNDRNEHGIILHAKEHGRNWARNNLDLILKLEWIQVLRMLYWDFLFNYHSHLEQNQRQFFELERQVNYTLDSYLKHFASSYSEYKNEVLRSQREVIEDLSVPIIPLTDNIAILPVVGTLDTLRAKKIQEHVLVQIYQLKIKKMIIDLSGVAFMDTAIVSHLFKIVDGIAIQGCKAIITGIRPEITNTMVELGIALHEKVETRGTLQQALEEYAK</sequence>
<evidence type="ECO:0000256" key="2">
    <source>
        <dbReference type="ARBA" id="ARBA00012438"/>
    </source>
</evidence>
<dbReference type="GO" id="GO:0005524">
    <property type="term" value="F:ATP binding"/>
    <property type="evidence" value="ECO:0007669"/>
    <property type="project" value="UniProtKB-KW"/>
</dbReference>
<dbReference type="InterPro" id="IPR002645">
    <property type="entry name" value="STAS_dom"/>
</dbReference>
<dbReference type="CDD" id="cd07041">
    <property type="entry name" value="STAS_RsbR_RsbS_like"/>
    <property type="match status" value="1"/>
</dbReference>
<dbReference type="InterPro" id="IPR003594">
    <property type="entry name" value="HATPase_dom"/>
</dbReference>
<keyword evidence="3" id="KW-0597">Phosphoprotein</keyword>
<feature type="domain" description="Histidine kinase" evidence="10">
    <location>
        <begin position="42"/>
        <end position="244"/>
    </location>
</feature>
<keyword evidence="7" id="KW-0067">ATP-binding</keyword>
<dbReference type="PANTHER" id="PTHR43065:SF10">
    <property type="entry name" value="PEROXIDE STRESS-ACTIVATED HISTIDINE KINASE MAK3"/>
    <property type="match status" value="1"/>
</dbReference>
<keyword evidence="6" id="KW-0418">Kinase</keyword>
<dbReference type="Pfam" id="PF01740">
    <property type="entry name" value="STAS"/>
    <property type="match status" value="1"/>
</dbReference>
<organism evidence="12 13">
    <name type="scientific">Paenibacillus nanensis</name>
    <dbReference type="NCBI Taxonomy" id="393251"/>
    <lineage>
        <taxon>Bacteria</taxon>
        <taxon>Bacillati</taxon>
        <taxon>Bacillota</taxon>
        <taxon>Bacilli</taxon>
        <taxon>Bacillales</taxon>
        <taxon>Paenibacillaceae</taxon>
        <taxon>Paenibacillus</taxon>
    </lineage>
</organism>
<evidence type="ECO:0000256" key="7">
    <source>
        <dbReference type="ARBA" id="ARBA00022840"/>
    </source>
</evidence>